<evidence type="ECO:0000313" key="9">
    <source>
        <dbReference type="EMBL" id="SDL51862.1"/>
    </source>
</evidence>
<feature type="domain" description="Radical SAM core" evidence="8">
    <location>
        <begin position="93"/>
        <end position="324"/>
    </location>
</feature>
<dbReference type="InterPro" id="IPR034428">
    <property type="entry name" value="ThiH/NoCL/HydG-like"/>
</dbReference>
<evidence type="ECO:0000259" key="8">
    <source>
        <dbReference type="PROSITE" id="PS51918"/>
    </source>
</evidence>
<dbReference type="EMBL" id="FNGO01000005">
    <property type="protein sequence ID" value="SDL51862.1"/>
    <property type="molecule type" value="Genomic_DNA"/>
</dbReference>
<keyword evidence="4" id="KW-0479">Metal-binding</keyword>
<keyword evidence="5" id="KW-0408">Iron</keyword>
<accession>A0A1G9KQ67</accession>
<dbReference type="GO" id="GO:0042364">
    <property type="term" value="P:water-soluble vitamin biosynthetic process"/>
    <property type="evidence" value="ECO:0007669"/>
    <property type="project" value="UniProtKB-ARBA"/>
</dbReference>
<evidence type="ECO:0000256" key="2">
    <source>
        <dbReference type="ARBA" id="ARBA00022485"/>
    </source>
</evidence>
<organism evidence="9 10">
    <name type="scientific">Halarsenatibacter silvermanii</name>
    <dbReference type="NCBI Taxonomy" id="321763"/>
    <lineage>
        <taxon>Bacteria</taxon>
        <taxon>Bacillati</taxon>
        <taxon>Bacillota</taxon>
        <taxon>Clostridia</taxon>
        <taxon>Halanaerobiales</taxon>
        <taxon>Halarsenatibacteraceae</taxon>
        <taxon>Halarsenatibacter</taxon>
    </lineage>
</organism>
<dbReference type="SMART" id="SM00876">
    <property type="entry name" value="BATS"/>
    <property type="match status" value="1"/>
</dbReference>
<dbReference type="Proteomes" id="UP000199476">
    <property type="component" value="Unassembled WGS sequence"/>
</dbReference>
<evidence type="ECO:0000256" key="3">
    <source>
        <dbReference type="ARBA" id="ARBA00022691"/>
    </source>
</evidence>
<dbReference type="SFLD" id="SFLDG01060">
    <property type="entry name" value="BATS_domain_containing"/>
    <property type="match status" value="1"/>
</dbReference>
<dbReference type="GO" id="GO:0046872">
    <property type="term" value="F:metal ion binding"/>
    <property type="evidence" value="ECO:0007669"/>
    <property type="project" value="UniProtKB-KW"/>
</dbReference>
<evidence type="ECO:0000256" key="7">
    <source>
        <dbReference type="SAM" id="MobiDB-lite"/>
    </source>
</evidence>
<evidence type="ECO:0000256" key="1">
    <source>
        <dbReference type="ARBA" id="ARBA00001966"/>
    </source>
</evidence>
<keyword evidence="3" id="KW-0949">S-adenosyl-L-methionine</keyword>
<dbReference type="SFLD" id="SFLDF00319">
    <property type="entry name" value="Fe_hydrogenase_maturase_(HydG"/>
    <property type="match status" value="1"/>
</dbReference>
<protein>
    <submittedName>
        <fullName evidence="9">Iron-only hydrogenase maturation protein HydG</fullName>
    </submittedName>
</protein>
<dbReference type="Pfam" id="PF06968">
    <property type="entry name" value="BATS"/>
    <property type="match status" value="1"/>
</dbReference>
<dbReference type="GO" id="GO:0003824">
    <property type="term" value="F:catalytic activity"/>
    <property type="evidence" value="ECO:0007669"/>
    <property type="project" value="InterPro"/>
</dbReference>
<evidence type="ECO:0000256" key="4">
    <source>
        <dbReference type="ARBA" id="ARBA00022723"/>
    </source>
</evidence>
<dbReference type="PROSITE" id="PS51918">
    <property type="entry name" value="RADICAL_SAM"/>
    <property type="match status" value="1"/>
</dbReference>
<keyword evidence="6" id="KW-0411">Iron-sulfur</keyword>
<dbReference type="InterPro" id="IPR058240">
    <property type="entry name" value="rSAM_sf"/>
</dbReference>
<dbReference type="PANTHER" id="PTHR43583">
    <property type="entry name" value="2-IMINOACETATE SYNTHASE"/>
    <property type="match status" value="1"/>
</dbReference>
<reference evidence="9 10" key="1">
    <citation type="submission" date="2016-10" db="EMBL/GenBank/DDBJ databases">
        <authorList>
            <person name="de Groot N.N."/>
        </authorList>
    </citation>
    <scope>NUCLEOTIDE SEQUENCE [LARGE SCALE GENOMIC DNA]</scope>
    <source>
        <strain evidence="9 10">SLAS-1</strain>
    </source>
</reference>
<dbReference type="SFLD" id="SFLDS00029">
    <property type="entry name" value="Radical_SAM"/>
    <property type="match status" value="1"/>
</dbReference>
<keyword evidence="10" id="KW-1185">Reference proteome</keyword>
<gene>
    <name evidence="9" type="ORF">SAMN04488692_10577</name>
</gene>
<dbReference type="PANTHER" id="PTHR43583:SF2">
    <property type="entry name" value="THIAZOLE BIOSYNTHESIS PROTEIN"/>
    <property type="match status" value="1"/>
</dbReference>
<dbReference type="GO" id="GO:0044272">
    <property type="term" value="P:sulfur compound biosynthetic process"/>
    <property type="evidence" value="ECO:0007669"/>
    <property type="project" value="UniProtKB-ARBA"/>
</dbReference>
<comment type="cofactor">
    <cofactor evidence="1">
        <name>[4Fe-4S] cluster</name>
        <dbReference type="ChEBI" id="CHEBI:49883"/>
    </cofactor>
</comment>
<dbReference type="STRING" id="321763.SAMN04488692_10577"/>
<dbReference type="Gene3D" id="3.20.20.70">
    <property type="entry name" value="Aldolase class I"/>
    <property type="match status" value="1"/>
</dbReference>
<dbReference type="RefSeq" id="WP_234985492.1">
    <property type="nucleotide sequence ID" value="NZ_FNGO01000005.1"/>
</dbReference>
<feature type="compositionally biased region" description="Basic and acidic residues" evidence="7">
    <location>
        <begin position="361"/>
        <end position="373"/>
    </location>
</feature>
<dbReference type="InterPro" id="IPR007197">
    <property type="entry name" value="rSAM"/>
</dbReference>
<name>A0A1G9KQ67_9FIRM</name>
<dbReference type="CDD" id="cd01335">
    <property type="entry name" value="Radical_SAM"/>
    <property type="match status" value="1"/>
</dbReference>
<dbReference type="SFLD" id="SFLDG01081">
    <property type="entry name" value="cleavage_of_the_Ca-Cb_bond_in"/>
    <property type="match status" value="1"/>
</dbReference>
<dbReference type="SUPFAM" id="SSF102114">
    <property type="entry name" value="Radical SAM enzymes"/>
    <property type="match status" value="1"/>
</dbReference>
<dbReference type="InterPro" id="IPR024007">
    <property type="entry name" value="FeFe-hyd_mat_HydG"/>
</dbReference>
<evidence type="ECO:0000256" key="6">
    <source>
        <dbReference type="ARBA" id="ARBA00023014"/>
    </source>
</evidence>
<dbReference type="GO" id="GO:0051539">
    <property type="term" value="F:4 iron, 4 sulfur cluster binding"/>
    <property type="evidence" value="ECO:0007669"/>
    <property type="project" value="UniProtKB-KW"/>
</dbReference>
<sequence>MKNRTADFDSMTTEKTAEADELAELFREDNIEKFLARGEELARDKEEIERIIKESVNLEGLSPEEAAALLQIEEREMLELMLQTARQVKETIYGKRLVLFAPLYFDNICDNKCLYCAFRQGNDEVERRRLSQEEIKKEVEALIEKGHKRLLVLTGERENEDLTYLLEGIRTAYETGTEAGEIRRINVEVAPLTVEEFSQLDELGIGTYTCFQETYHRPTYDRLHPSGPKSDYDWRLSVMDRAIEGGIDDYGIGALFGLYDYRFEVISLLLHANYLQERYGVGPHTISVPRLNMAAGAPLDNPPAPVSDFQFKKLVAVLRLAVPYTGIILSTREEESLRDQLFRHGVSQISAGSRTSPGGYEEARQRDSKEEQFSLHDTRPIAEIIYELAEKNYLPSFCTACYRKGRTGEDFMDLARPGKIQQYCKPNAMMTFKEYLEDFAGDELQERGESCLEHHLDEMKENNSDLAGRIKERLNKIGRGERDIYL</sequence>
<evidence type="ECO:0000256" key="5">
    <source>
        <dbReference type="ARBA" id="ARBA00023004"/>
    </source>
</evidence>
<keyword evidence="2" id="KW-0004">4Fe-4S</keyword>
<dbReference type="Pfam" id="PF04055">
    <property type="entry name" value="Radical_SAM"/>
    <property type="match status" value="1"/>
</dbReference>
<dbReference type="InterPro" id="IPR013785">
    <property type="entry name" value="Aldolase_TIM"/>
</dbReference>
<dbReference type="InterPro" id="IPR010722">
    <property type="entry name" value="BATS_dom"/>
</dbReference>
<dbReference type="NCBIfam" id="TIGR03955">
    <property type="entry name" value="rSAM_HydG"/>
    <property type="match status" value="1"/>
</dbReference>
<evidence type="ECO:0000313" key="10">
    <source>
        <dbReference type="Proteomes" id="UP000199476"/>
    </source>
</evidence>
<proteinExistence type="predicted"/>
<dbReference type="AlphaFoldDB" id="A0A1G9KQ67"/>
<feature type="region of interest" description="Disordered" evidence="7">
    <location>
        <begin position="349"/>
        <end position="373"/>
    </location>
</feature>